<dbReference type="PANTHER" id="PTHR40940">
    <property type="entry name" value="PROTEIN BATD-RELATED"/>
    <property type="match status" value="1"/>
</dbReference>
<comment type="caution">
    <text evidence="2">The sequence shown here is derived from an EMBL/GenBank/DDBJ whole genome shotgun (WGS) entry which is preliminary data.</text>
</comment>
<name>A0ABW5SEY0_9FLAO</name>
<protein>
    <submittedName>
        <fullName evidence="2">BatD family protein</fullName>
    </submittedName>
</protein>
<dbReference type="PANTHER" id="PTHR40940:SF2">
    <property type="entry name" value="BATD"/>
    <property type="match status" value="1"/>
</dbReference>
<keyword evidence="1" id="KW-1133">Transmembrane helix</keyword>
<gene>
    <name evidence="2" type="ORF">ACFSQ0_09450</name>
</gene>
<evidence type="ECO:0000313" key="3">
    <source>
        <dbReference type="Proteomes" id="UP001597357"/>
    </source>
</evidence>
<reference evidence="3" key="1">
    <citation type="journal article" date="2019" name="Int. J. Syst. Evol. Microbiol.">
        <title>The Global Catalogue of Microorganisms (GCM) 10K type strain sequencing project: providing services to taxonomists for standard genome sequencing and annotation.</title>
        <authorList>
            <consortium name="The Broad Institute Genomics Platform"/>
            <consortium name="The Broad Institute Genome Sequencing Center for Infectious Disease"/>
            <person name="Wu L."/>
            <person name="Ma J."/>
        </authorList>
    </citation>
    <scope>NUCLEOTIDE SEQUENCE [LARGE SCALE GENOMIC DNA]</scope>
    <source>
        <strain evidence="3">KCTC 42255</strain>
    </source>
</reference>
<evidence type="ECO:0000256" key="1">
    <source>
        <dbReference type="SAM" id="Phobius"/>
    </source>
</evidence>
<evidence type="ECO:0000313" key="2">
    <source>
        <dbReference type="EMBL" id="MFD2698215.1"/>
    </source>
</evidence>
<sequence>MRAKLVLFIFQFLFISVAWSQVKFEAEVSRNSLGLNERLRVDFVMNQEGDNFKPPAFKNFTVVGGPYQSISNSYINGKRSFKKSYGYYLEPNSRGKLEIGQAEVLINGQTYKTSPVTITVSAAVDQPNQENTANKRASQGIHLVTRISNEQPYLNEGISVEYVLYISPSVNISNWRPIDNPKFADFWSQNIDIKRLEVKEGTYLGEPYRYVTLRKTVLYPQKTGELSIEPLTLSLSVDVLSDRRDFFGRRLYETIDQRVSAKTRTIKVKPLPTENRPANFNGAVGDFKFNVLVNKKNLQVGESLEAKVQVSGSGNLKLFQLPKLVTPSSLEVYEPEHIEEVRTTQNGMQGKIFDNYTLVPQNKGKYPIPALSFSYFDPQQRAYKTLTAQETLIEVEGGVGIPGQTSVTTNQNIGSQKNNITQSREPFRFLKLNTDFHEANANRFFRSLGYWLLLLTPFYILPLLVFLKKKRANSSLNAGEGNASKLVRKYLNEAHQHKKRPDSFYVHLERALYGFIRTKLKIANSDLNKEKVIQVLEQHKVEDKIIEQFITLLKNCEMARYTPLAQANVDHDFEEAKRIVTHLDKKL</sequence>
<keyword evidence="1" id="KW-0812">Transmembrane</keyword>
<dbReference type="Pfam" id="PF13584">
    <property type="entry name" value="BatD"/>
    <property type="match status" value="2"/>
</dbReference>
<dbReference type="RefSeq" id="WP_379047413.1">
    <property type="nucleotide sequence ID" value="NZ_JBHULZ010000041.1"/>
</dbReference>
<dbReference type="InterPro" id="IPR025738">
    <property type="entry name" value="BatD"/>
</dbReference>
<keyword evidence="1" id="KW-0472">Membrane</keyword>
<feature type="transmembrane region" description="Helical" evidence="1">
    <location>
        <begin position="448"/>
        <end position="467"/>
    </location>
</feature>
<dbReference type="EMBL" id="JBHULZ010000041">
    <property type="protein sequence ID" value="MFD2698215.1"/>
    <property type="molecule type" value="Genomic_DNA"/>
</dbReference>
<organism evidence="2 3">
    <name type="scientific">Mesonia sediminis</name>
    <dbReference type="NCBI Taxonomy" id="1703946"/>
    <lineage>
        <taxon>Bacteria</taxon>
        <taxon>Pseudomonadati</taxon>
        <taxon>Bacteroidota</taxon>
        <taxon>Flavobacteriia</taxon>
        <taxon>Flavobacteriales</taxon>
        <taxon>Flavobacteriaceae</taxon>
        <taxon>Mesonia</taxon>
    </lineage>
</organism>
<dbReference type="Proteomes" id="UP001597357">
    <property type="component" value="Unassembled WGS sequence"/>
</dbReference>
<keyword evidence="3" id="KW-1185">Reference proteome</keyword>
<proteinExistence type="predicted"/>
<accession>A0ABW5SEY0</accession>